<feature type="compositionally biased region" description="Polar residues" evidence="1">
    <location>
        <begin position="40"/>
        <end position="54"/>
    </location>
</feature>
<dbReference type="OrthoDB" id="691906at2759"/>
<evidence type="ECO:0000313" key="2">
    <source>
        <dbReference type="EMBL" id="CAD6265202.1"/>
    </source>
</evidence>
<feature type="region of interest" description="Disordered" evidence="1">
    <location>
        <begin position="156"/>
        <end position="180"/>
    </location>
</feature>
<keyword evidence="3" id="KW-1185">Reference proteome</keyword>
<comment type="caution">
    <text evidence="2">The sequence shown here is derived from an EMBL/GenBank/DDBJ whole genome shotgun (WGS) entry which is preliminary data.</text>
</comment>
<accession>A0A811R562</accession>
<evidence type="ECO:0000313" key="3">
    <source>
        <dbReference type="Proteomes" id="UP000604825"/>
    </source>
</evidence>
<feature type="region of interest" description="Disordered" evidence="1">
    <location>
        <begin position="35"/>
        <end position="54"/>
    </location>
</feature>
<dbReference type="EMBL" id="CAJGYO010000013">
    <property type="protein sequence ID" value="CAD6265202.1"/>
    <property type="molecule type" value="Genomic_DNA"/>
</dbReference>
<proteinExistence type="predicted"/>
<reference evidence="2" key="1">
    <citation type="submission" date="2020-10" db="EMBL/GenBank/DDBJ databases">
        <authorList>
            <person name="Han B."/>
            <person name="Lu T."/>
            <person name="Zhao Q."/>
            <person name="Huang X."/>
            <person name="Zhao Y."/>
        </authorList>
    </citation>
    <scope>NUCLEOTIDE SEQUENCE</scope>
</reference>
<sequence>MEERQDDEGEGWLEIIDEDELYHLLGLRTDDDHVQGAVDGTSNEDQATANNGSTVPDVTALIDQHNYSSSARRLTTTPTDAWVASRGIKHLRKDPNMGIKELKKQLQDDHKCEIHYDTIWKGSRLAVLLGEGPSTLLNNKPTTSAKPKKLSYQVPAAGATANLTEDMVGQQDENENEQNE</sequence>
<gene>
    <name evidence="2" type="ORF">NCGR_LOCUS48507</name>
</gene>
<dbReference type="AlphaFoldDB" id="A0A811R562"/>
<dbReference type="Proteomes" id="UP000604825">
    <property type="component" value="Unassembled WGS sequence"/>
</dbReference>
<organism evidence="2 3">
    <name type="scientific">Miscanthus lutarioriparius</name>
    <dbReference type="NCBI Taxonomy" id="422564"/>
    <lineage>
        <taxon>Eukaryota</taxon>
        <taxon>Viridiplantae</taxon>
        <taxon>Streptophyta</taxon>
        <taxon>Embryophyta</taxon>
        <taxon>Tracheophyta</taxon>
        <taxon>Spermatophyta</taxon>
        <taxon>Magnoliopsida</taxon>
        <taxon>Liliopsida</taxon>
        <taxon>Poales</taxon>
        <taxon>Poaceae</taxon>
        <taxon>PACMAD clade</taxon>
        <taxon>Panicoideae</taxon>
        <taxon>Andropogonodae</taxon>
        <taxon>Andropogoneae</taxon>
        <taxon>Saccharinae</taxon>
        <taxon>Miscanthus</taxon>
    </lineage>
</organism>
<name>A0A811R562_9POAL</name>
<evidence type="ECO:0000256" key="1">
    <source>
        <dbReference type="SAM" id="MobiDB-lite"/>
    </source>
</evidence>
<protein>
    <submittedName>
        <fullName evidence="2">Uncharacterized protein</fullName>
    </submittedName>
</protein>